<dbReference type="PANTHER" id="PTHR12480:SF21">
    <property type="entry name" value="JMJC DOMAIN-CONTAINING PROTEIN 8"/>
    <property type="match status" value="1"/>
</dbReference>
<dbReference type="Gene3D" id="2.60.120.650">
    <property type="entry name" value="Cupin"/>
    <property type="match status" value="1"/>
</dbReference>
<evidence type="ECO:0000313" key="4">
    <source>
        <dbReference type="Proteomes" id="UP000596742"/>
    </source>
</evidence>
<evidence type="ECO:0000256" key="1">
    <source>
        <dbReference type="SAM" id="Phobius"/>
    </source>
</evidence>
<dbReference type="GO" id="GO:0000987">
    <property type="term" value="F:cis-regulatory region sequence-specific DNA binding"/>
    <property type="evidence" value="ECO:0007669"/>
    <property type="project" value="TreeGrafter"/>
</dbReference>
<dbReference type="PANTHER" id="PTHR12480">
    <property type="entry name" value="ARGININE DEMETHYLASE AND LYSYL-HYDROXYLASE JMJD"/>
    <property type="match status" value="1"/>
</dbReference>
<dbReference type="SMART" id="SM00558">
    <property type="entry name" value="JmjC"/>
    <property type="match status" value="1"/>
</dbReference>
<dbReference type="OrthoDB" id="203487at2759"/>
<feature type="domain" description="JmjC" evidence="2">
    <location>
        <begin position="179"/>
        <end position="354"/>
    </location>
</feature>
<gene>
    <name evidence="3" type="ORF">MGAL_10B049793</name>
</gene>
<keyword evidence="4" id="KW-1185">Reference proteome</keyword>
<dbReference type="AlphaFoldDB" id="A0A8B6H9M5"/>
<dbReference type="InterPro" id="IPR050910">
    <property type="entry name" value="JMJD6_ArgDemeth/LysHydrox"/>
</dbReference>
<protein>
    <recommendedName>
        <fullName evidence="2">JmjC domain-containing protein</fullName>
    </recommendedName>
</protein>
<dbReference type="PROSITE" id="PS51184">
    <property type="entry name" value="JMJC"/>
    <property type="match status" value="1"/>
</dbReference>
<dbReference type="InterPro" id="IPR003347">
    <property type="entry name" value="JmjC_dom"/>
</dbReference>
<dbReference type="InterPro" id="IPR041667">
    <property type="entry name" value="Cupin_8"/>
</dbReference>
<feature type="transmembrane region" description="Helical" evidence="1">
    <location>
        <begin position="28"/>
        <end position="49"/>
    </location>
</feature>
<name>A0A8B6H9M5_MYTGA</name>
<sequence length="408" mass="47210">MKRHISKELLQAERLAKQMESEELVTPLRLLLVLIISVVLVTAVSFSAANKSDYLLSASDETINLTSVPYIYDYTKAEKTREENMEFYNHPLDQWSIEKRSGLSLDEFWDIYDGKWPVIITDVVDKWPAINWTKRFFQQNYADEKVMVKAVVNSKPAAVAVDMDTFISELDISGPNGWTYLEDELFIVTRPELKKDIGPNVYAEENFFNLFPDEVRPWDCLMLWGSQFSRSSLHMDPYNWTATNAVLYGQKSWMLFPPGQDELLYIYPNRKCHFPLDCVRYDSPIDAFVPDSTKYPNFDKAQYLEVTVTAGEMIIIPTGWYHQAFNEEETLAISSQIMNRNNYLAVLEEIIKGGNISRKKLPAYFNTLLPPDQVKLFLSLLHKKILKKGKEVTEGVLKDMHQKKVLNI</sequence>
<comment type="caution">
    <text evidence="3">The sequence shown here is derived from an EMBL/GenBank/DDBJ whole genome shotgun (WGS) entry which is preliminary data.</text>
</comment>
<proteinExistence type="predicted"/>
<keyword evidence="1" id="KW-0812">Transmembrane</keyword>
<dbReference type="Pfam" id="PF13621">
    <property type="entry name" value="Cupin_8"/>
    <property type="match status" value="1"/>
</dbReference>
<evidence type="ECO:0000259" key="2">
    <source>
        <dbReference type="PROSITE" id="PS51184"/>
    </source>
</evidence>
<keyword evidence="1" id="KW-0472">Membrane</keyword>
<accession>A0A8B6H9M5</accession>
<reference evidence="3" key="1">
    <citation type="submission" date="2018-11" db="EMBL/GenBank/DDBJ databases">
        <authorList>
            <person name="Alioto T."/>
            <person name="Alioto T."/>
        </authorList>
    </citation>
    <scope>NUCLEOTIDE SEQUENCE</scope>
</reference>
<keyword evidence="1" id="KW-1133">Transmembrane helix</keyword>
<dbReference type="EMBL" id="UYJE01009665">
    <property type="protein sequence ID" value="VDI75514.1"/>
    <property type="molecule type" value="Genomic_DNA"/>
</dbReference>
<evidence type="ECO:0000313" key="3">
    <source>
        <dbReference type="EMBL" id="VDI75514.1"/>
    </source>
</evidence>
<dbReference type="GO" id="GO:0005634">
    <property type="term" value="C:nucleus"/>
    <property type="evidence" value="ECO:0007669"/>
    <property type="project" value="TreeGrafter"/>
</dbReference>
<organism evidence="3 4">
    <name type="scientific">Mytilus galloprovincialis</name>
    <name type="common">Mediterranean mussel</name>
    <dbReference type="NCBI Taxonomy" id="29158"/>
    <lineage>
        <taxon>Eukaryota</taxon>
        <taxon>Metazoa</taxon>
        <taxon>Spiralia</taxon>
        <taxon>Lophotrochozoa</taxon>
        <taxon>Mollusca</taxon>
        <taxon>Bivalvia</taxon>
        <taxon>Autobranchia</taxon>
        <taxon>Pteriomorphia</taxon>
        <taxon>Mytilida</taxon>
        <taxon>Mytiloidea</taxon>
        <taxon>Mytilidae</taxon>
        <taxon>Mytilinae</taxon>
        <taxon>Mytilus</taxon>
    </lineage>
</organism>
<dbReference type="Proteomes" id="UP000596742">
    <property type="component" value="Unassembled WGS sequence"/>
</dbReference>
<dbReference type="SUPFAM" id="SSF51197">
    <property type="entry name" value="Clavaminate synthase-like"/>
    <property type="match status" value="1"/>
</dbReference>